<accession>A0ABT8DDD2</accession>
<dbReference type="RefSeq" id="WP_377731714.1">
    <property type="nucleotide sequence ID" value="NZ_JBHSVP010000003.1"/>
</dbReference>
<dbReference type="InterPro" id="IPR036390">
    <property type="entry name" value="WH_DNA-bd_sf"/>
</dbReference>
<dbReference type="PANTHER" id="PTHR30346">
    <property type="entry name" value="TRANSCRIPTIONAL DUAL REGULATOR HCAR-RELATED"/>
    <property type="match status" value="1"/>
</dbReference>
<dbReference type="PANTHER" id="PTHR30346:SF0">
    <property type="entry name" value="HCA OPERON TRANSCRIPTIONAL ACTIVATOR HCAR"/>
    <property type="match status" value="1"/>
</dbReference>
<evidence type="ECO:0000256" key="2">
    <source>
        <dbReference type="ARBA" id="ARBA00023015"/>
    </source>
</evidence>
<dbReference type="EMBL" id="JAUFRC010000003">
    <property type="protein sequence ID" value="MDN3714241.1"/>
    <property type="molecule type" value="Genomic_DNA"/>
</dbReference>
<keyword evidence="3" id="KW-0238">DNA-binding</keyword>
<keyword evidence="4" id="KW-0804">Transcription</keyword>
<dbReference type="InterPro" id="IPR005119">
    <property type="entry name" value="LysR_subst-bd"/>
</dbReference>
<dbReference type="SUPFAM" id="SSF53850">
    <property type="entry name" value="Periplasmic binding protein-like II"/>
    <property type="match status" value="1"/>
</dbReference>
<sequence length="318" mass="34492">MSIRYTMRQLEYLVAVGEAGGIVAAAQQVNVTAPSISAGISHLENELGVQLFVRHHAQGLTPTLAGRKLLDHAQMVLRQAAALRDLAGELSGQVRGPLAIGCLSTFAQVVLPGLRRSFVADYPEVISQLEADQPELFSLLRQARIDVALTYDLNLPADLKFFPMLELPPLVAVAPDHPFADRAEVSVEELAPLPLVLLDLPLSADYFLSFFAQKSLRANIAERTRDMAVARSLVANGFGYSIFNIRPLNDLAPDGQPLRFIPLAGHPRPMKMGMLMNTSLDRSSLHKAFLDAAKAWISTNSGRITGGRIQGSKAGKQP</sequence>
<keyword evidence="2" id="KW-0805">Transcription regulation</keyword>
<evidence type="ECO:0000259" key="5">
    <source>
        <dbReference type="PROSITE" id="PS50931"/>
    </source>
</evidence>
<dbReference type="PRINTS" id="PR00039">
    <property type="entry name" value="HTHLYSR"/>
</dbReference>
<name>A0ABT8DDD2_9RHOB</name>
<dbReference type="PROSITE" id="PS50931">
    <property type="entry name" value="HTH_LYSR"/>
    <property type="match status" value="1"/>
</dbReference>
<comment type="similarity">
    <text evidence="1">Belongs to the LysR transcriptional regulatory family.</text>
</comment>
<evidence type="ECO:0000256" key="3">
    <source>
        <dbReference type="ARBA" id="ARBA00023125"/>
    </source>
</evidence>
<protein>
    <submittedName>
        <fullName evidence="6">LysR substrate-binding domain-containing protein</fullName>
    </submittedName>
</protein>
<proteinExistence type="inferred from homology"/>
<dbReference type="Gene3D" id="1.10.10.10">
    <property type="entry name" value="Winged helix-like DNA-binding domain superfamily/Winged helix DNA-binding domain"/>
    <property type="match status" value="1"/>
</dbReference>
<reference evidence="7" key="1">
    <citation type="journal article" date="2019" name="Int. J. Syst. Evol. Microbiol.">
        <title>The Global Catalogue of Microorganisms (GCM) 10K type strain sequencing project: providing services to taxonomists for standard genome sequencing and annotation.</title>
        <authorList>
            <consortium name="The Broad Institute Genomics Platform"/>
            <consortium name="The Broad Institute Genome Sequencing Center for Infectious Disease"/>
            <person name="Wu L."/>
            <person name="Ma J."/>
        </authorList>
    </citation>
    <scope>NUCLEOTIDE SEQUENCE [LARGE SCALE GENOMIC DNA]</scope>
    <source>
        <strain evidence="7">CECT 8482</strain>
    </source>
</reference>
<comment type="caution">
    <text evidence="6">The sequence shown here is derived from an EMBL/GenBank/DDBJ whole genome shotgun (WGS) entry which is preliminary data.</text>
</comment>
<evidence type="ECO:0000256" key="4">
    <source>
        <dbReference type="ARBA" id="ARBA00023163"/>
    </source>
</evidence>
<dbReference type="Pfam" id="PF03466">
    <property type="entry name" value="LysR_substrate"/>
    <property type="match status" value="1"/>
</dbReference>
<dbReference type="InterPro" id="IPR000847">
    <property type="entry name" value="LysR_HTH_N"/>
</dbReference>
<keyword evidence="7" id="KW-1185">Reference proteome</keyword>
<dbReference type="InterPro" id="IPR036388">
    <property type="entry name" value="WH-like_DNA-bd_sf"/>
</dbReference>
<organism evidence="6 7">
    <name type="scientific">Paracoccus cavernae</name>
    <dbReference type="NCBI Taxonomy" id="1571207"/>
    <lineage>
        <taxon>Bacteria</taxon>
        <taxon>Pseudomonadati</taxon>
        <taxon>Pseudomonadota</taxon>
        <taxon>Alphaproteobacteria</taxon>
        <taxon>Rhodobacterales</taxon>
        <taxon>Paracoccaceae</taxon>
        <taxon>Paracoccus</taxon>
    </lineage>
</organism>
<dbReference type="Gene3D" id="3.40.190.10">
    <property type="entry name" value="Periplasmic binding protein-like II"/>
    <property type="match status" value="2"/>
</dbReference>
<evidence type="ECO:0000313" key="7">
    <source>
        <dbReference type="Proteomes" id="UP001243846"/>
    </source>
</evidence>
<evidence type="ECO:0000256" key="1">
    <source>
        <dbReference type="ARBA" id="ARBA00009437"/>
    </source>
</evidence>
<evidence type="ECO:0000313" key="6">
    <source>
        <dbReference type="EMBL" id="MDN3714241.1"/>
    </source>
</evidence>
<dbReference type="Proteomes" id="UP001243846">
    <property type="component" value="Unassembled WGS sequence"/>
</dbReference>
<gene>
    <name evidence="6" type="ORF">QWZ10_25005</name>
</gene>
<feature type="domain" description="HTH lysR-type" evidence="5">
    <location>
        <begin position="5"/>
        <end position="63"/>
    </location>
</feature>
<dbReference type="SUPFAM" id="SSF46785">
    <property type="entry name" value="Winged helix' DNA-binding domain"/>
    <property type="match status" value="1"/>
</dbReference>
<dbReference type="Pfam" id="PF00126">
    <property type="entry name" value="HTH_1"/>
    <property type="match status" value="1"/>
</dbReference>